<reference evidence="3" key="1">
    <citation type="submission" date="2021-08" db="EMBL/GenBank/DDBJ databases">
        <authorList>
            <person name="Misof B."/>
            <person name="Oliver O."/>
            <person name="Podsiadlowski L."/>
            <person name="Donath A."/>
            <person name="Peters R."/>
            <person name="Mayer C."/>
            <person name="Rust J."/>
            <person name="Gunkel S."/>
            <person name="Lesny P."/>
            <person name="Martin S."/>
            <person name="Oeyen J.P."/>
            <person name="Petersen M."/>
            <person name="Panagiotis P."/>
            <person name="Wilbrandt J."/>
            <person name="Tanja T."/>
        </authorList>
    </citation>
    <scope>NUCLEOTIDE SEQUENCE</scope>
    <source>
        <strain evidence="3">GBR_01_08_01A</strain>
        <tissue evidence="3">Thorax + abdomen</tissue>
    </source>
</reference>
<accession>A0AAD9RP98</accession>
<evidence type="ECO:0000256" key="2">
    <source>
        <dbReference type="SAM" id="SignalP"/>
    </source>
</evidence>
<feature type="chain" id="PRO_5042249303" evidence="2">
    <location>
        <begin position="24"/>
        <end position="216"/>
    </location>
</feature>
<comment type="caution">
    <text evidence="3">The sequence shown here is derived from an EMBL/GenBank/DDBJ whole genome shotgun (WGS) entry which is preliminary data.</text>
</comment>
<name>A0AAD9RP98_9HYME</name>
<evidence type="ECO:0000256" key="1">
    <source>
        <dbReference type="SAM" id="MobiDB-lite"/>
    </source>
</evidence>
<feature type="region of interest" description="Disordered" evidence="1">
    <location>
        <begin position="155"/>
        <end position="179"/>
    </location>
</feature>
<feature type="compositionally biased region" description="Polar residues" evidence="1">
    <location>
        <begin position="155"/>
        <end position="173"/>
    </location>
</feature>
<dbReference type="EMBL" id="JAIFRP010000030">
    <property type="protein sequence ID" value="KAK2583286.1"/>
    <property type="molecule type" value="Genomic_DNA"/>
</dbReference>
<reference evidence="3" key="2">
    <citation type="journal article" date="2023" name="Commun. Biol.">
        <title>Intrasexual cuticular hydrocarbon dimorphism in a wasp sheds light on hydrocarbon biosynthesis genes in Hymenoptera.</title>
        <authorList>
            <person name="Moris V.C."/>
            <person name="Podsiadlowski L."/>
            <person name="Martin S."/>
            <person name="Oeyen J.P."/>
            <person name="Donath A."/>
            <person name="Petersen M."/>
            <person name="Wilbrandt J."/>
            <person name="Misof B."/>
            <person name="Liedtke D."/>
            <person name="Thamm M."/>
            <person name="Scheiner R."/>
            <person name="Schmitt T."/>
            <person name="Niehuis O."/>
        </authorList>
    </citation>
    <scope>NUCLEOTIDE SEQUENCE</scope>
    <source>
        <strain evidence="3">GBR_01_08_01A</strain>
    </source>
</reference>
<keyword evidence="2" id="KW-0732">Signal</keyword>
<dbReference type="Proteomes" id="UP001258017">
    <property type="component" value="Unassembled WGS sequence"/>
</dbReference>
<proteinExistence type="predicted"/>
<dbReference type="AlphaFoldDB" id="A0AAD9RP98"/>
<keyword evidence="4" id="KW-1185">Reference proteome</keyword>
<sequence>MRAAEDVHFILGLNILWVITTCAAPLSSPQADWEKGENLTPVITSECSPDARCLEVLPLAPILADTVIVPEEIPATRLQTRRQIVDEGTDSVLESWKDGPPILESESRPPSLPTKRVSSKTIKKDSFLSRGWGAGGMPFSVLYMTPHGSRLNHATNTATGTGHQQEVGKTNENPVPPLTQPNYRVAVRNSAAMQSRRQYPIIPQFFISYGWGALGK</sequence>
<organism evidence="3 4">
    <name type="scientific">Odynerus spinipes</name>
    <dbReference type="NCBI Taxonomy" id="1348599"/>
    <lineage>
        <taxon>Eukaryota</taxon>
        <taxon>Metazoa</taxon>
        <taxon>Ecdysozoa</taxon>
        <taxon>Arthropoda</taxon>
        <taxon>Hexapoda</taxon>
        <taxon>Insecta</taxon>
        <taxon>Pterygota</taxon>
        <taxon>Neoptera</taxon>
        <taxon>Endopterygota</taxon>
        <taxon>Hymenoptera</taxon>
        <taxon>Apocrita</taxon>
        <taxon>Aculeata</taxon>
        <taxon>Vespoidea</taxon>
        <taxon>Vespidae</taxon>
        <taxon>Eumeninae</taxon>
        <taxon>Odynerus</taxon>
    </lineage>
</organism>
<evidence type="ECO:0000313" key="3">
    <source>
        <dbReference type="EMBL" id="KAK2583286.1"/>
    </source>
</evidence>
<evidence type="ECO:0000313" key="4">
    <source>
        <dbReference type="Proteomes" id="UP001258017"/>
    </source>
</evidence>
<gene>
    <name evidence="3" type="ORF">KPH14_009291</name>
</gene>
<feature type="region of interest" description="Disordered" evidence="1">
    <location>
        <begin position="89"/>
        <end position="120"/>
    </location>
</feature>
<feature type="signal peptide" evidence="2">
    <location>
        <begin position="1"/>
        <end position="23"/>
    </location>
</feature>
<protein>
    <submittedName>
        <fullName evidence="3">Uncharacterized protein</fullName>
    </submittedName>
</protein>